<evidence type="ECO:0000256" key="2">
    <source>
        <dbReference type="ARBA" id="ARBA00022857"/>
    </source>
</evidence>
<keyword evidence="3 4" id="KW-0560">Oxidoreductase</keyword>
<feature type="region of interest" description="Disordered" evidence="5">
    <location>
        <begin position="557"/>
        <end position="579"/>
    </location>
</feature>
<dbReference type="Gene3D" id="3.30.70.420">
    <property type="entry name" value="Hydroxymethylglutaryl-CoA reductase, class I/II, NAD/NADP-binding domain"/>
    <property type="match status" value="1"/>
</dbReference>
<dbReference type="PROSITE" id="PS50065">
    <property type="entry name" value="HMG_COA_REDUCTASE_4"/>
    <property type="match status" value="1"/>
</dbReference>
<dbReference type="EC" id="1.1.1.34" evidence="4"/>
<feature type="transmembrane region" description="Helical" evidence="4">
    <location>
        <begin position="12"/>
        <end position="31"/>
    </location>
</feature>
<keyword evidence="4" id="KW-0256">Endoplasmic reticulum</keyword>
<keyword evidence="4" id="KW-0472">Membrane</keyword>
<reference evidence="7" key="1">
    <citation type="submission" date="2024-06" db="EMBL/GenBank/DDBJ databases">
        <title>Multi-omics analyses provide insights into the biosynthesis of the anticancer antibiotic pleurotin in Hohenbuehelia grisea.</title>
        <authorList>
            <person name="Weaver J.A."/>
            <person name="Alberti F."/>
        </authorList>
    </citation>
    <scope>NUCLEOTIDE SEQUENCE [LARGE SCALE GENOMIC DNA]</scope>
    <source>
        <strain evidence="7">T-177</strain>
    </source>
</reference>
<dbReference type="CDD" id="cd00643">
    <property type="entry name" value="HMG-CoA_reductase_classI"/>
    <property type="match status" value="1"/>
</dbReference>
<accession>A0ABR3JNJ1</accession>
<comment type="similarity">
    <text evidence="1 4">Belongs to the HMG-CoA reductase family.</text>
</comment>
<proteinExistence type="inferred from homology"/>
<keyword evidence="2 4" id="KW-0521">NADP</keyword>
<keyword evidence="4" id="KW-1133">Transmembrane helix</keyword>
<dbReference type="NCBIfam" id="TIGR00533">
    <property type="entry name" value="HMG_CoA_R_NADP"/>
    <property type="match status" value="1"/>
</dbReference>
<dbReference type="PANTHER" id="PTHR10572:SF24">
    <property type="entry name" value="3-HYDROXY-3-METHYLGLUTARYL-COENZYME A REDUCTASE"/>
    <property type="match status" value="1"/>
</dbReference>
<dbReference type="InterPro" id="IPR004554">
    <property type="entry name" value="HMG_CoA_Rdtase_eu_arc"/>
</dbReference>
<dbReference type="Gene3D" id="1.10.3270.10">
    <property type="entry name" value="HMGR, N-terminal domain"/>
    <property type="match status" value="1"/>
</dbReference>
<evidence type="ECO:0000313" key="7">
    <source>
        <dbReference type="Proteomes" id="UP001556367"/>
    </source>
</evidence>
<comment type="caution">
    <text evidence="4">Lacks conserved residue(s) required for the propagation of feature annotation.</text>
</comment>
<dbReference type="InterPro" id="IPR023074">
    <property type="entry name" value="HMG_CoA_Rdtase_cat_sf"/>
</dbReference>
<comment type="pathway">
    <text evidence="4">Metabolic intermediate biosynthesis; (R)-mevalonate biosynthesis; (R)-mevalonate from acetyl-CoA: step 3/3.</text>
</comment>
<dbReference type="Proteomes" id="UP001556367">
    <property type="component" value="Unassembled WGS sequence"/>
</dbReference>
<evidence type="ECO:0000256" key="3">
    <source>
        <dbReference type="ARBA" id="ARBA00023002"/>
    </source>
</evidence>
<protein>
    <recommendedName>
        <fullName evidence="4">3-hydroxy-3-methylglutaryl coenzyme A reductase</fullName>
        <shortName evidence="4">HMG-CoA reductase</shortName>
        <ecNumber evidence="4">1.1.1.34</ecNumber>
    </recommendedName>
</protein>
<dbReference type="InterPro" id="IPR002202">
    <property type="entry name" value="HMG_CoA_Rdtase"/>
</dbReference>
<comment type="catalytic activity">
    <reaction evidence="4">
        <text>(R)-mevalonate + 2 NADP(+) + CoA = (3S)-3-hydroxy-3-methylglutaryl-CoA + 2 NADPH + 2 H(+)</text>
        <dbReference type="Rhea" id="RHEA:15989"/>
        <dbReference type="ChEBI" id="CHEBI:15378"/>
        <dbReference type="ChEBI" id="CHEBI:36464"/>
        <dbReference type="ChEBI" id="CHEBI:43074"/>
        <dbReference type="ChEBI" id="CHEBI:57287"/>
        <dbReference type="ChEBI" id="CHEBI:57783"/>
        <dbReference type="ChEBI" id="CHEBI:58349"/>
        <dbReference type="EC" id="1.1.1.34"/>
    </reaction>
</comment>
<dbReference type="SUPFAM" id="SSF56542">
    <property type="entry name" value="Substrate-binding domain of HMG-CoA reductase"/>
    <property type="match status" value="1"/>
</dbReference>
<evidence type="ECO:0000256" key="1">
    <source>
        <dbReference type="ARBA" id="ARBA00007661"/>
    </source>
</evidence>
<dbReference type="PROSITE" id="PS00066">
    <property type="entry name" value="HMG_COA_REDUCTASE_1"/>
    <property type="match status" value="1"/>
</dbReference>
<dbReference type="PRINTS" id="PR00071">
    <property type="entry name" value="HMGCOARDTASE"/>
</dbReference>
<evidence type="ECO:0000313" key="6">
    <source>
        <dbReference type="EMBL" id="KAL0957312.1"/>
    </source>
</evidence>
<keyword evidence="7" id="KW-1185">Reference proteome</keyword>
<comment type="caution">
    <text evidence="6">The sequence shown here is derived from an EMBL/GenBank/DDBJ whole genome shotgun (WGS) entry which is preliminary data.</text>
</comment>
<dbReference type="Pfam" id="PF00368">
    <property type="entry name" value="HMG-CoA_red"/>
    <property type="match status" value="1"/>
</dbReference>
<dbReference type="InterPro" id="IPR023282">
    <property type="entry name" value="HMG_CoA_Rdtase_N"/>
</dbReference>
<dbReference type="Gene3D" id="3.90.770.10">
    <property type="entry name" value="3-hydroxy-3-methylglutaryl-coenzyme A Reductase, Chain A, domain 2"/>
    <property type="match status" value="1"/>
</dbReference>
<dbReference type="InterPro" id="IPR009023">
    <property type="entry name" value="HMG_CoA_Rdtase_NAD(P)-bd_sf"/>
</dbReference>
<dbReference type="EMBL" id="JASNQZ010000005">
    <property type="protein sequence ID" value="KAL0957312.1"/>
    <property type="molecule type" value="Genomic_DNA"/>
</dbReference>
<evidence type="ECO:0000256" key="5">
    <source>
        <dbReference type="SAM" id="MobiDB-lite"/>
    </source>
</evidence>
<gene>
    <name evidence="6" type="ORF">HGRIS_001121</name>
</gene>
<name>A0ABR3JNJ1_9AGAR</name>
<sequence>MSSICVLEQISLATYVNAVLLAITLAILLSAERRKASLYTRKSRGRGRPILTPLKTGFHIDSARSARSLAYNGVCVEARVQETPYRSSEALGQERSSPQGKTLALFKDDEIVYLALQGKIPAYDIERLLGGATPGPDQAALLNRAVSIRRSLICKRRFYHNPFLAKPNYFIAQLDNRPITEIPMANYDYSRVYGACCENVIGYIPIPLGVAGPLRIDGVMRLIPLATTEGTLVASTSRGCKALNLGGGVNTVLLQDMMTRCPTIEFPSIMEAAEAKAWLASSEGQTRLKTVFDSTSRFTALNLLKVFMVGRTLFLRLGTPTGDAMGMNIVSKASDAALKEMKRIFPHMTVLSLSGNLCTDKKAAAINWIEGRGKSIIAEAIVPASVVRGVLKVSNIETLCHLNVKKNLVGSAMAGTIGGFNAHAANIVTAIFLATGQDAAQNIESSNCMTLLEPTNDGRDLLISVSMPSIEVGTVGGGTALGPQSAVLDLLDLKGPHPSRPGRNAQELASLVAASVMAGELSLLAALATGHLVSAHMRHNRSPISPEFAQTQLQGLDDSAIGNSPVPPPYSPGLIRSTQ</sequence>
<dbReference type="PROSITE" id="PS00318">
    <property type="entry name" value="HMG_COA_REDUCTASE_2"/>
    <property type="match status" value="1"/>
</dbReference>
<comment type="subcellular location">
    <subcellularLocation>
        <location evidence="4">Endoplasmic reticulum membrane</location>
        <topology evidence="4">Multi-pass membrane protein</topology>
    </subcellularLocation>
</comment>
<organism evidence="6 7">
    <name type="scientific">Hohenbuehelia grisea</name>
    <dbReference type="NCBI Taxonomy" id="104357"/>
    <lineage>
        <taxon>Eukaryota</taxon>
        <taxon>Fungi</taxon>
        <taxon>Dikarya</taxon>
        <taxon>Basidiomycota</taxon>
        <taxon>Agaricomycotina</taxon>
        <taxon>Agaricomycetes</taxon>
        <taxon>Agaricomycetidae</taxon>
        <taxon>Agaricales</taxon>
        <taxon>Pleurotineae</taxon>
        <taxon>Pleurotaceae</taxon>
        <taxon>Hohenbuehelia</taxon>
    </lineage>
</organism>
<evidence type="ECO:0000256" key="4">
    <source>
        <dbReference type="RuleBase" id="RU361219"/>
    </source>
</evidence>
<dbReference type="SUPFAM" id="SSF55035">
    <property type="entry name" value="NAD-binding domain of HMG-CoA reductase"/>
    <property type="match status" value="1"/>
</dbReference>
<dbReference type="InterPro" id="IPR023076">
    <property type="entry name" value="HMG_CoA_Rdtase_CS"/>
</dbReference>
<dbReference type="PANTHER" id="PTHR10572">
    <property type="entry name" value="3-HYDROXY-3-METHYLGLUTARYL-COENZYME A REDUCTASE"/>
    <property type="match status" value="1"/>
</dbReference>
<dbReference type="InterPro" id="IPR009029">
    <property type="entry name" value="HMG_CoA_Rdtase_sub-bd_dom_sf"/>
</dbReference>
<keyword evidence="4" id="KW-0812">Transmembrane</keyword>